<reference evidence="1 2" key="1">
    <citation type="submission" date="2024-10" db="EMBL/GenBank/DDBJ databases">
        <title>Updated reference genomes for cyclostephanoid diatoms.</title>
        <authorList>
            <person name="Roberts W.R."/>
            <person name="Alverson A.J."/>
        </authorList>
    </citation>
    <scope>NUCLEOTIDE SEQUENCE [LARGE SCALE GENOMIC DNA]</scope>
    <source>
        <strain evidence="1 2">AJA010-31</strain>
    </source>
</reference>
<accession>A0ABD3QVZ2</accession>
<dbReference type="AlphaFoldDB" id="A0ABD3QVZ2"/>
<dbReference type="EMBL" id="JALLPJ020000043">
    <property type="protein sequence ID" value="KAL3804437.1"/>
    <property type="molecule type" value="Genomic_DNA"/>
</dbReference>
<organism evidence="1 2">
    <name type="scientific">Cyclotella atomus</name>
    <dbReference type="NCBI Taxonomy" id="382360"/>
    <lineage>
        <taxon>Eukaryota</taxon>
        <taxon>Sar</taxon>
        <taxon>Stramenopiles</taxon>
        <taxon>Ochrophyta</taxon>
        <taxon>Bacillariophyta</taxon>
        <taxon>Coscinodiscophyceae</taxon>
        <taxon>Thalassiosirophycidae</taxon>
        <taxon>Stephanodiscales</taxon>
        <taxon>Stephanodiscaceae</taxon>
        <taxon>Cyclotella</taxon>
    </lineage>
</organism>
<proteinExistence type="predicted"/>
<name>A0ABD3QVZ2_9STRA</name>
<dbReference type="Proteomes" id="UP001530400">
    <property type="component" value="Unassembled WGS sequence"/>
</dbReference>
<gene>
    <name evidence="1" type="ORF">ACHAWO_004494</name>
</gene>
<evidence type="ECO:0000313" key="1">
    <source>
        <dbReference type="EMBL" id="KAL3804437.1"/>
    </source>
</evidence>
<protein>
    <submittedName>
        <fullName evidence="1">Uncharacterized protein</fullName>
    </submittedName>
</protein>
<keyword evidence="2" id="KW-1185">Reference proteome</keyword>
<evidence type="ECO:0000313" key="2">
    <source>
        <dbReference type="Proteomes" id="UP001530400"/>
    </source>
</evidence>
<sequence length="141" mass="15037">MLKSNICTAIICSMAIPWASPLREAAPSFINRSAFSLAFANPPERAVSKSSNVNGVKSPQSLNYRSASYEEDIYTDRLWHSALVADSIRLELLQPDEPVSCTTSKDNASNEGLIETAKAFIPVAIEIGAVAALAAAANPLN</sequence>
<comment type="caution">
    <text evidence="1">The sequence shown here is derived from an EMBL/GenBank/DDBJ whole genome shotgun (WGS) entry which is preliminary data.</text>
</comment>